<evidence type="ECO:0000313" key="2">
    <source>
        <dbReference type="Proteomes" id="UP001310022"/>
    </source>
</evidence>
<sequence length="204" mass="23158">MKNILVIISVFFLGCSTAPENILDYYLLMPDFNDVFNCEIVGIQDSDETRKKCIVEGSLTDNYLEYQAPSVCGDGEREYLYLVQIEGVKYLLYNIEKGDYEKKNWGLNVFQADGNKIIKSDIDLFKESYADVNNVILEQSAASGTVANYSSSIPYYLKFSKASTDLILCVHPMFDDDTVFGIFQLVDGQYVFKMDYKAESMANN</sequence>
<dbReference type="AlphaFoldDB" id="A0AAN5AMA9"/>
<organism evidence="1 2">
    <name type="scientific">Persicobacter diffluens</name>
    <dbReference type="NCBI Taxonomy" id="981"/>
    <lineage>
        <taxon>Bacteria</taxon>
        <taxon>Pseudomonadati</taxon>
        <taxon>Bacteroidota</taxon>
        <taxon>Cytophagia</taxon>
        <taxon>Cytophagales</taxon>
        <taxon>Persicobacteraceae</taxon>
        <taxon>Persicobacter</taxon>
    </lineage>
</organism>
<keyword evidence="2" id="KW-1185">Reference proteome</keyword>
<reference evidence="1 2" key="1">
    <citation type="submission" date="2021-12" db="EMBL/GenBank/DDBJ databases">
        <title>Genome sequencing of bacteria with rrn-lacking chromosome and rrn-plasmid.</title>
        <authorList>
            <person name="Anda M."/>
            <person name="Iwasaki W."/>
        </authorList>
    </citation>
    <scope>NUCLEOTIDE SEQUENCE [LARGE SCALE GENOMIC DNA]</scope>
    <source>
        <strain evidence="1 2">NBRC 15940</strain>
    </source>
</reference>
<name>A0AAN5AMA9_9BACT</name>
<evidence type="ECO:0000313" key="1">
    <source>
        <dbReference type="EMBL" id="GJM64855.1"/>
    </source>
</evidence>
<dbReference type="RefSeq" id="WP_338239905.1">
    <property type="nucleotide sequence ID" value="NZ_BQKE01000007.1"/>
</dbReference>
<dbReference type="PROSITE" id="PS51257">
    <property type="entry name" value="PROKAR_LIPOPROTEIN"/>
    <property type="match status" value="1"/>
</dbReference>
<comment type="caution">
    <text evidence="1">The sequence shown here is derived from an EMBL/GenBank/DDBJ whole genome shotgun (WGS) entry which is preliminary data.</text>
</comment>
<accession>A0AAN5AMA9</accession>
<gene>
    <name evidence="1" type="ORF">PEDI_54070</name>
</gene>
<protein>
    <recommendedName>
        <fullName evidence="3">Lipoprotein</fullName>
    </recommendedName>
</protein>
<dbReference type="EMBL" id="BQKE01000007">
    <property type="protein sequence ID" value="GJM64855.1"/>
    <property type="molecule type" value="Genomic_DNA"/>
</dbReference>
<evidence type="ECO:0008006" key="3">
    <source>
        <dbReference type="Google" id="ProtNLM"/>
    </source>
</evidence>
<proteinExistence type="predicted"/>
<dbReference type="Proteomes" id="UP001310022">
    <property type="component" value="Unassembled WGS sequence"/>
</dbReference>